<feature type="signal peptide" evidence="1">
    <location>
        <begin position="1"/>
        <end position="37"/>
    </location>
</feature>
<dbReference type="EMBL" id="GEBQ01007311">
    <property type="protein sequence ID" value="JAT32666.1"/>
    <property type="molecule type" value="Transcribed_RNA"/>
</dbReference>
<accession>A0A1B6M9Q9</accession>
<name>A0A1B6M9Q9_9HEMI</name>
<dbReference type="InterPro" id="IPR024855">
    <property type="entry name" value="UNC79"/>
</dbReference>
<dbReference type="PANTHER" id="PTHR21696">
    <property type="entry name" value="PROTEIN UNC-79 HOMOLOG"/>
    <property type="match status" value="1"/>
</dbReference>
<proteinExistence type="predicted"/>
<evidence type="ECO:0000313" key="2">
    <source>
        <dbReference type="EMBL" id="JAT32666.1"/>
    </source>
</evidence>
<organism evidence="2">
    <name type="scientific">Graphocephala atropunctata</name>
    <dbReference type="NCBI Taxonomy" id="36148"/>
    <lineage>
        <taxon>Eukaryota</taxon>
        <taxon>Metazoa</taxon>
        <taxon>Ecdysozoa</taxon>
        <taxon>Arthropoda</taxon>
        <taxon>Hexapoda</taxon>
        <taxon>Insecta</taxon>
        <taxon>Pterygota</taxon>
        <taxon>Neoptera</taxon>
        <taxon>Paraneoptera</taxon>
        <taxon>Hemiptera</taxon>
        <taxon>Auchenorrhyncha</taxon>
        <taxon>Membracoidea</taxon>
        <taxon>Cicadellidae</taxon>
        <taxon>Cicadellinae</taxon>
        <taxon>Cicadellini</taxon>
        <taxon>Graphocephala</taxon>
    </lineage>
</organism>
<sequence>MAGFAEQPKASVLHMSSLFHAFVLCQLWTVYLEQSAACNMPASEAHSTTMGILFDFWGKVTPCVLQLVSHSKVLAEMVNLHFLSLLEALLECNSAVLSKLMPIWSPVLFAHYIQLPGHLQVRLQGCRNLPPTTYISPPTQTSAPERIHNSQLLRWLQRLQFKMGQIELQSSAATHFYSI</sequence>
<dbReference type="PANTHER" id="PTHR21696:SF2">
    <property type="entry name" value="PROTEIN UNC-79 HOMOLOG"/>
    <property type="match status" value="1"/>
</dbReference>
<gene>
    <name evidence="2" type="ORF">g.5610</name>
</gene>
<reference evidence="2" key="1">
    <citation type="submission" date="2015-11" db="EMBL/GenBank/DDBJ databases">
        <title>De novo transcriptome assembly of four potential Pierce s Disease insect vectors from Arizona vineyards.</title>
        <authorList>
            <person name="Tassone E.E."/>
        </authorList>
    </citation>
    <scope>NUCLEOTIDE SEQUENCE</scope>
</reference>
<protein>
    <submittedName>
        <fullName evidence="2">Uncharacterized protein</fullName>
    </submittedName>
</protein>
<keyword evidence="1" id="KW-0732">Signal</keyword>
<evidence type="ECO:0000256" key="1">
    <source>
        <dbReference type="SAM" id="SignalP"/>
    </source>
</evidence>
<feature type="chain" id="PRO_5008588028" evidence="1">
    <location>
        <begin position="38"/>
        <end position="179"/>
    </location>
</feature>
<dbReference type="AlphaFoldDB" id="A0A1B6M9Q9"/>